<reference evidence="3 4" key="1">
    <citation type="submission" date="2024-03" db="EMBL/GenBank/DDBJ databases">
        <title>Complete genome sequence of the green alga Chloropicon roscoffensis RCC1871.</title>
        <authorList>
            <person name="Lemieux C."/>
            <person name="Pombert J.-F."/>
            <person name="Otis C."/>
            <person name="Turmel M."/>
        </authorList>
    </citation>
    <scope>NUCLEOTIDE SEQUENCE [LARGE SCALE GENOMIC DNA]</scope>
    <source>
        <strain evidence="3 4">RCC1871</strain>
    </source>
</reference>
<proteinExistence type="predicted"/>
<feature type="coiled-coil region" evidence="1">
    <location>
        <begin position="248"/>
        <end position="347"/>
    </location>
</feature>
<gene>
    <name evidence="3" type="ORF">HKI87_01g07600</name>
</gene>
<feature type="compositionally biased region" description="Polar residues" evidence="2">
    <location>
        <begin position="40"/>
        <end position="66"/>
    </location>
</feature>
<feature type="coiled-coil region" evidence="1">
    <location>
        <begin position="99"/>
        <end position="207"/>
    </location>
</feature>
<feature type="region of interest" description="Disordered" evidence="2">
    <location>
        <begin position="1"/>
        <end position="94"/>
    </location>
</feature>
<name>A0AAX4NZC6_9CHLO</name>
<keyword evidence="1" id="KW-0175">Coiled coil</keyword>
<evidence type="ECO:0000256" key="1">
    <source>
        <dbReference type="SAM" id="Coils"/>
    </source>
</evidence>
<organism evidence="3 4">
    <name type="scientific">Chloropicon roscoffensis</name>
    <dbReference type="NCBI Taxonomy" id="1461544"/>
    <lineage>
        <taxon>Eukaryota</taxon>
        <taxon>Viridiplantae</taxon>
        <taxon>Chlorophyta</taxon>
        <taxon>Chloropicophyceae</taxon>
        <taxon>Chloropicales</taxon>
        <taxon>Chloropicaceae</taxon>
        <taxon>Chloropicon</taxon>
    </lineage>
</organism>
<accession>A0AAX4NZC6</accession>
<evidence type="ECO:0000256" key="2">
    <source>
        <dbReference type="SAM" id="MobiDB-lite"/>
    </source>
</evidence>
<feature type="compositionally biased region" description="Polar residues" evidence="2">
    <location>
        <begin position="18"/>
        <end position="31"/>
    </location>
</feature>
<keyword evidence="4" id="KW-1185">Reference proteome</keyword>
<protein>
    <submittedName>
        <fullName evidence="3">Uncharacterized protein</fullName>
    </submittedName>
</protein>
<evidence type="ECO:0000313" key="4">
    <source>
        <dbReference type="Proteomes" id="UP001472866"/>
    </source>
</evidence>
<sequence>MSASEGRRMSLKEISRMHFTTPTSKQSTPASSPKAKRITTPGQRRASTSTAMESWQTVNKVSSGTSAFRRRASVASGVTPGRMGSAPTPPVTAYSSRMVDKLQLRCDELEEELETIRKESAKREEGLRQMLRESKVDVKALGVTLKQKDLQLQELNKELERARSKVLETEMAEVANDENQDRLRRDLERSNERVASLERDLANRRDSDRAALFEMKKEKEQVLIESREQELQHLKALDAVKQEVNDGVRREMEARDEADSRAREIREKDAAIQRLQQDLAQEREHSSTLEQDLELAEMNLEQINQSLRLVSQQQSAGKDLVQQSKELRDAKAAAELARREHREVDAALAKERFFHAEDLSAMVVERACHRELAQHNQQRILGVLRAMRTGISVAQTRLDEYVAKA</sequence>
<feature type="compositionally biased region" description="Basic and acidic residues" evidence="2">
    <location>
        <begin position="1"/>
        <end position="16"/>
    </location>
</feature>
<dbReference type="Proteomes" id="UP001472866">
    <property type="component" value="Chromosome 01"/>
</dbReference>
<dbReference type="EMBL" id="CP151501">
    <property type="protein sequence ID" value="WZN59235.1"/>
    <property type="molecule type" value="Genomic_DNA"/>
</dbReference>
<evidence type="ECO:0000313" key="3">
    <source>
        <dbReference type="EMBL" id="WZN59235.1"/>
    </source>
</evidence>
<dbReference type="AlphaFoldDB" id="A0AAX4NZC6"/>